<evidence type="ECO:0000256" key="3">
    <source>
        <dbReference type="ARBA" id="ARBA00005042"/>
    </source>
</evidence>
<feature type="transmembrane region" description="Helical" evidence="18">
    <location>
        <begin position="7"/>
        <end position="27"/>
    </location>
</feature>
<comment type="caution">
    <text evidence="19">The sequence shown here is derived from an EMBL/GenBank/DDBJ whole genome shotgun (WGS) entry which is preliminary data.</text>
</comment>
<reference evidence="19 20" key="1">
    <citation type="submission" date="2019-09" db="EMBL/GenBank/DDBJ databases">
        <title>Arenimonas chukotkensis sp. nov., a bacterium isolated from Chukotka hot spring, Arctic region, Russia.</title>
        <authorList>
            <person name="Zayulina K.S."/>
            <person name="Prokofeva M.I."/>
            <person name="Elcheninov A.G."/>
            <person name="Novikov A."/>
            <person name="Kochetkova T.V."/>
            <person name="Kublanov I.V."/>
        </authorList>
    </citation>
    <scope>NUCLEOTIDE SEQUENCE [LARGE SCALE GENOMIC DNA]</scope>
    <source>
        <strain evidence="19 20">3729k</strain>
    </source>
</reference>
<dbReference type="FunFam" id="1.20.120.1760:FF:000008">
    <property type="entry name" value="CDP-diacylglycerol--glycerol-3-phosphate 3-phosphatidyltransferase 2"/>
    <property type="match status" value="1"/>
</dbReference>
<reference evidence="19 20" key="2">
    <citation type="submission" date="2019-09" db="EMBL/GenBank/DDBJ databases">
        <authorList>
            <person name="Mazur A."/>
        </authorList>
    </citation>
    <scope>NUCLEOTIDE SEQUENCE [LARGE SCALE GENOMIC DNA]</scope>
    <source>
        <strain evidence="19 20">3729k</strain>
    </source>
</reference>
<evidence type="ECO:0000256" key="17">
    <source>
        <dbReference type="RuleBase" id="RU003750"/>
    </source>
</evidence>
<dbReference type="PROSITE" id="PS00379">
    <property type="entry name" value="CDP_ALCOHOL_P_TRANSF"/>
    <property type="match status" value="1"/>
</dbReference>
<evidence type="ECO:0000256" key="9">
    <source>
        <dbReference type="ARBA" id="ARBA00022692"/>
    </source>
</evidence>
<dbReference type="PIRSF" id="PIRSF000847">
    <property type="entry name" value="Phos_ph_gly_syn"/>
    <property type="match status" value="1"/>
</dbReference>
<evidence type="ECO:0000313" key="19">
    <source>
        <dbReference type="EMBL" id="KAA2284424.1"/>
    </source>
</evidence>
<dbReference type="InterPro" id="IPR004570">
    <property type="entry name" value="Phosphatidylglycerol_P_synth"/>
</dbReference>
<keyword evidence="13" id="KW-0594">Phospholipid biosynthesis</keyword>
<evidence type="ECO:0000256" key="7">
    <source>
        <dbReference type="ARBA" id="ARBA00022516"/>
    </source>
</evidence>
<dbReference type="Proteomes" id="UP000322165">
    <property type="component" value="Unassembled WGS sequence"/>
</dbReference>
<evidence type="ECO:0000256" key="12">
    <source>
        <dbReference type="ARBA" id="ARBA00023136"/>
    </source>
</evidence>
<evidence type="ECO:0000256" key="16">
    <source>
        <dbReference type="NCBIfam" id="TIGR00560"/>
    </source>
</evidence>
<protein>
    <recommendedName>
        <fullName evidence="6 16">CDP-diacylglycerol--glycerol-3-phosphate 3-phosphatidyltransferase</fullName>
        <ecNumber evidence="5 16">2.7.8.5</ecNumber>
    </recommendedName>
</protein>
<evidence type="ECO:0000256" key="2">
    <source>
        <dbReference type="ARBA" id="ARBA00004141"/>
    </source>
</evidence>
<dbReference type="Gene3D" id="1.20.120.1760">
    <property type="match status" value="1"/>
</dbReference>
<proteinExistence type="inferred from homology"/>
<keyword evidence="7" id="KW-0444">Lipid biosynthesis</keyword>
<dbReference type="InterPro" id="IPR043130">
    <property type="entry name" value="CDP-OH_PTrfase_TM_dom"/>
</dbReference>
<dbReference type="GO" id="GO:0008444">
    <property type="term" value="F:CDP-diacylglycerol-glycerol-3-phosphate 3-phosphatidyltransferase activity"/>
    <property type="evidence" value="ECO:0007669"/>
    <property type="project" value="UniProtKB-UniRule"/>
</dbReference>
<accession>A0A5B2ZB81</accession>
<evidence type="ECO:0000256" key="13">
    <source>
        <dbReference type="ARBA" id="ARBA00023209"/>
    </source>
</evidence>
<evidence type="ECO:0000256" key="14">
    <source>
        <dbReference type="ARBA" id="ARBA00023264"/>
    </source>
</evidence>
<dbReference type="EMBL" id="VUOD01000006">
    <property type="protein sequence ID" value="KAA2284424.1"/>
    <property type="molecule type" value="Genomic_DNA"/>
</dbReference>
<evidence type="ECO:0000256" key="18">
    <source>
        <dbReference type="SAM" id="Phobius"/>
    </source>
</evidence>
<comment type="similarity">
    <text evidence="4 17">Belongs to the CDP-alcohol phosphatidyltransferase class-I family.</text>
</comment>
<keyword evidence="11" id="KW-0443">Lipid metabolism</keyword>
<dbReference type="InterPro" id="IPR050324">
    <property type="entry name" value="CDP-alcohol_PTase-I"/>
</dbReference>
<dbReference type="GO" id="GO:0005737">
    <property type="term" value="C:cytoplasm"/>
    <property type="evidence" value="ECO:0007669"/>
    <property type="project" value="UniProtKB-ARBA"/>
</dbReference>
<comment type="subcellular location">
    <subcellularLocation>
        <location evidence="2">Membrane</location>
        <topology evidence="2">Multi-pass membrane protein</topology>
    </subcellularLocation>
</comment>
<evidence type="ECO:0000256" key="1">
    <source>
        <dbReference type="ARBA" id="ARBA00001936"/>
    </source>
</evidence>
<dbReference type="GO" id="GO:0016020">
    <property type="term" value="C:membrane"/>
    <property type="evidence" value="ECO:0007669"/>
    <property type="project" value="UniProtKB-SubCell"/>
</dbReference>
<dbReference type="EC" id="2.7.8.5" evidence="5 16"/>
<evidence type="ECO:0000313" key="20">
    <source>
        <dbReference type="Proteomes" id="UP000322165"/>
    </source>
</evidence>
<dbReference type="InterPro" id="IPR048254">
    <property type="entry name" value="CDP_ALCOHOL_P_TRANSF_CS"/>
</dbReference>
<evidence type="ECO:0000256" key="8">
    <source>
        <dbReference type="ARBA" id="ARBA00022679"/>
    </source>
</evidence>
<name>A0A5B2ZB81_9GAMM</name>
<evidence type="ECO:0000256" key="15">
    <source>
        <dbReference type="ARBA" id="ARBA00048586"/>
    </source>
</evidence>
<dbReference type="PANTHER" id="PTHR14269:SF62">
    <property type="entry name" value="CDP-DIACYLGLYCEROL--GLYCEROL-3-PHOSPHATE 3-PHOSPHATIDYLTRANSFERASE 1, CHLOROPLASTIC"/>
    <property type="match status" value="1"/>
</dbReference>
<evidence type="ECO:0000256" key="6">
    <source>
        <dbReference type="ARBA" id="ARBA00014944"/>
    </source>
</evidence>
<dbReference type="InterPro" id="IPR000462">
    <property type="entry name" value="CDP-OH_P_trans"/>
</dbReference>
<dbReference type="PANTHER" id="PTHR14269">
    <property type="entry name" value="CDP-DIACYLGLYCEROL--GLYCEROL-3-PHOSPHATE 3-PHOSPHATIDYLTRANSFERASE-RELATED"/>
    <property type="match status" value="1"/>
</dbReference>
<keyword evidence="8 17" id="KW-0808">Transferase</keyword>
<comment type="catalytic activity">
    <reaction evidence="15">
        <text>a CDP-1,2-diacyl-sn-glycerol + sn-glycerol 3-phosphate = a 1,2-diacyl-sn-glycero-3-phospho-(1'-sn-glycero-3'-phosphate) + CMP + H(+)</text>
        <dbReference type="Rhea" id="RHEA:12593"/>
        <dbReference type="ChEBI" id="CHEBI:15378"/>
        <dbReference type="ChEBI" id="CHEBI:57597"/>
        <dbReference type="ChEBI" id="CHEBI:58332"/>
        <dbReference type="ChEBI" id="CHEBI:60110"/>
        <dbReference type="ChEBI" id="CHEBI:60377"/>
        <dbReference type="EC" id="2.7.8.5"/>
    </reaction>
</comment>
<dbReference type="GO" id="GO:0046474">
    <property type="term" value="P:glycerophospholipid biosynthetic process"/>
    <property type="evidence" value="ECO:0007669"/>
    <property type="project" value="TreeGrafter"/>
</dbReference>
<keyword evidence="12 18" id="KW-0472">Membrane</keyword>
<sequence length="186" mass="20657">MTLTIPTLLTLFRILLIPVLVAVFYLPYAWTNIAAAAIFLLGASTDWLDGWIARRFRMFSAFGAFLDPVADKLTVAFALLLVVERHDTPWMALLSAIIIGREITISALREWMAQVGAHGLVKVAGLGKLKTIVQMVAITCLLFEEDLLGLPVFRIGEWLLAVAATLTLWSGWDYLRAAWPAMRQKG</sequence>
<dbReference type="GO" id="GO:0050793">
    <property type="term" value="P:regulation of developmental process"/>
    <property type="evidence" value="ECO:0007669"/>
    <property type="project" value="UniProtKB-ARBA"/>
</dbReference>
<evidence type="ECO:0000256" key="10">
    <source>
        <dbReference type="ARBA" id="ARBA00022989"/>
    </source>
</evidence>
<keyword evidence="10 18" id="KW-1133">Transmembrane helix</keyword>
<organism evidence="19 20">
    <name type="scientific">Arenimonas fontis</name>
    <dbReference type="NCBI Taxonomy" id="2608255"/>
    <lineage>
        <taxon>Bacteria</taxon>
        <taxon>Pseudomonadati</taxon>
        <taxon>Pseudomonadota</taxon>
        <taxon>Gammaproteobacteria</taxon>
        <taxon>Lysobacterales</taxon>
        <taxon>Lysobacteraceae</taxon>
        <taxon>Arenimonas</taxon>
    </lineage>
</organism>
<dbReference type="NCBIfam" id="TIGR00560">
    <property type="entry name" value="pgsA"/>
    <property type="match status" value="1"/>
</dbReference>
<evidence type="ECO:0000256" key="4">
    <source>
        <dbReference type="ARBA" id="ARBA00010441"/>
    </source>
</evidence>
<comment type="cofactor">
    <cofactor evidence="1">
        <name>Mn(2+)</name>
        <dbReference type="ChEBI" id="CHEBI:29035"/>
    </cofactor>
</comment>
<dbReference type="RefSeq" id="WP_149860858.1">
    <property type="nucleotide sequence ID" value="NZ_VUOD01000006.1"/>
</dbReference>
<comment type="pathway">
    <text evidence="3">Phospholipid metabolism; phosphatidylglycerol biosynthesis; phosphatidylglycerol from CDP-diacylglycerol: step 1/2.</text>
</comment>
<evidence type="ECO:0000256" key="11">
    <source>
        <dbReference type="ARBA" id="ARBA00023098"/>
    </source>
</evidence>
<evidence type="ECO:0000256" key="5">
    <source>
        <dbReference type="ARBA" id="ARBA00013170"/>
    </source>
</evidence>
<gene>
    <name evidence="19" type="primary">pgsA</name>
    <name evidence="19" type="ORF">F0415_08845</name>
</gene>
<keyword evidence="9 18" id="KW-0812">Transmembrane</keyword>
<dbReference type="GO" id="GO:0036094">
    <property type="term" value="F:small molecule binding"/>
    <property type="evidence" value="ECO:0007669"/>
    <property type="project" value="UniProtKB-ARBA"/>
</dbReference>
<keyword evidence="20" id="KW-1185">Reference proteome</keyword>
<keyword evidence="14" id="KW-1208">Phospholipid metabolism</keyword>
<dbReference type="Pfam" id="PF01066">
    <property type="entry name" value="CDP-OH_P_transf"/>
    <property type="match status" value="1"/>
</dbReference>
<dbReference type="AlphaFoldDB" id="A0A5B2ZB81"/>